<sequence>MNKTWVTLIIISLGTIMLMVAYQFYVSLSGQNVEFAKTLENPIDPNLGTFELDYLNSIRSNVQIENEELEN</sequence>
<organism evidence="2 3">
    <name type="scientific">Candidatus Dojkabacteria bacterium</name>
    <dbReference type="NCBI Taxonomy" id="2099670"/>
    <lineage>
        <taxon>Bacteria</taxon>
        <taxon>Candidatus Dojkabacteria</taxon>
    </lineage>
</organism>
<dbReference type="EMBL" id="JAGQLK010000091">
    <property type="protein sequence ID" value="MCA9383574.1"/>
    <property type="molecule type" value="Genomic_DNA"/>
</dbReference>
<accession>A0A955L626</accession>
<reference evidence="2" key="2">
    <citation type="journal article" date="2021" name="Microbiome">
        <title>Successional dynamics and alternative stable states in a saline activated sludge microbial community over 9 years.</title>
        <authorList>
            <person name="Wang Y."/>
            <person name="Ye J."/>
            <person name="Ju F."/>
            <person name="Liu L."/>
            <person name="Boyd J.A."/>
            <person name="Deng Y."/>
            <person name="Parks D.H."/>
            <person name="Jiang X."/>
            <person name="Yin X."/>
            <person name="Woodcroft B.J."/>
            <person name="Tyson G.W."/>
            <person name="Hugenholtz P."/>
            <person name="Polz M.F."/>
            <person name="Zhang T."/>
        </authorList>
    </citation>
    <scope>NUCLEOTIDE SEQUENCE</scope>
    <source>
        <strain evidence="2">HKST-UBA14</strain>
    </source>
</reference>
<evidence type="ECO:0000313" key="2">
    <source>
        <dbReference type="EMBL" id="MCA9383574.1"/>
    </source>
</evidence>
<dbReference type="Proteomes" id="UP000783287">
    <property type="component" value="Unassembled WGS sequence"/>
</dbReference>
<gene>
    <name evidence="2" type="ORF">KC909_04355</name>
</gene>
<name>A0A955L626_9BACT</name>
<protein>
    <submittedName>
        <fullName evidence="2">Uncharacterized protein</fullName>
    </submittedName>
</protein>
<evidence type="ECO:0000256" key="1">
    <source>
        <dbReference type="SAM" id="Phobius"/>
    </source>
</evidence>
<dbReference type="AlphaFoldDB" id="A0A955L626"/>
<proteinExistence type="predicted"/>
<comment type="caution">
    <text evidence="2">The sequence shown here is derived from an EMBL/GenBank/DDBJ whole genome shotgun (WGS) entry which is preliminary data.</text>
</comment>
<evidence type="ECO:0000313" key="3">
    <source>
        <dbReference type="Proteomes" id="UP000783287"/>
    </source>
</evidence>
<feature type="transmembrane region" description="Helical" evidence="1">
    <location>
        <begin position="6"/>
        <end position="25"/>
    </location>
</feature>
<keyword evidence="1" id="KW-1133">Transmembrane helix</keyword>
<reference evidence="2" key="1">
    <citation type="submission" date="2020-04" db="EMBL/GenBank/DDBJ databases">
        <authorList>
            <person name="Zhang T."/>
        </authorList>
    </citation>
    <scope>NUCLEOTIDE SEQUENCE</scope>
    <source>
        <strain evidence="2">HKST-UBA14</strain>
    </source>
</reference>
<keyword evidence="1" id="KW-0812">Transmembrane</keyword>
<keyword evidence="1" id="KW-0472">Membrane</keyword>